<feature type="region of interest" description="Disordered" evidence="1">
    <location>
        <begin position="1"/>
        <end position="37"/>
    </location>
</feature>
<dbReference type="InterPro" id="IPR038610">
    <property type="entry name" value="FliK-like_C_sf"/>
</dbReference>
<dbReference type="Gene3D" id="3.30.750.140">
    <property type="match status" value="1"/>
</dbReference>
<comment type="caution">
    <text evidence="3">The sequence shown here is derived from an EMBL/GenBank/DDBJ whole genome shotgun (WGS) entry which is preliminary data.</text>
</comment>
<keyword evidence="4" id="KW-1185">Reference proteome</keyword>
<proteinExistence type="predicted"/>
<name>A0A369AMK3_9BURK</name>
<keyword evidence="3" id="KW-0969">Cilium</keyword>
<feature type="region of interest" description="Disordered" evidence="1">
    <location>
        <begin position="423"/>
        <end position="445"/>
    </location>
</feature>
<organism evidence="3 4">
    <name type="scientific">Extensimonas vulgaris</name>
    <dbReference type="NCBI Taxonomy" id="1031594"/>
    <lineage>
        <taxon>Bacteria</taxon>
        <taxon>Pseudomonadati</taxon>
        <taxon>Pseudomonadota</taxon>
        <taxon>Betaproteobacteria</taxon>
        <taxon>Burkholderiales</taxon>
        <taxon>Comamonadaceae</taxon>
        <taxon>Extensimonas</taxon>
    </lineage>
</organism>
<dbReference type="EMBL" id="QPJU01000002">
    <property type="protein sequence ID" value="RCX10622.1"/>
    <property type="molecule type" value="Genomic_DNA"/>
</dbReference>
<gene>
    <name evidence="3" type="ORF">DFR45_10223</name>
</gene>
<feature type="domain" description="Flagellar hook-length control protein-like C-terminal" evidence="2">
    <location>
        <begin position="347"/>
        <end position="427"/>
    </location>
</feature>
<sequence length="475" mass="45781">MEPARIAPSAPAPSAPQPAQTSSDKAAADPKTQAGSQGRGGFAALLLALDGATAQQAIAVPAGQEVASGPSNSGAAAGDEATDAATTLADPSALVAWQGIFGPGPQLHGTAQGAARAAVGDGADEAAQHGLLAGLGYSMAFDAPATIAQPHGLVAQTARLDQAADTAGPQTLPGPQGPQALRRTLARSAAQAGLVDGAAAQAATTPGIPGIPGTPGAHAGHAAAGALAGAGLPATPTDAASAGARGADAAPRSDPSFSALQTTPATAQAAARDALITAASAATAGMAGDGLRAKGRAGDGGAAPQAVAVVGGSTFGSTLQQAAGAADAGAVLADPTQVGADDRLAQQISYWVHQTTQNAEMTVDQGGAAVQVSVSLTGNEARVHFMTDQAQTRALLDANMAQLRELLQGQGLVLTGTSVGTPAQGQGQAAGGQAQEQTAPGRPGRAQGLVVAAPASSGAGLRTRVDVRRALDVFA</sequence>
<evidence type="ECO:0000313" key="3">
    <source>
        <dbReference type="EMBL" id="RCX10622.1"/>
    </source>
</evidence>
<evidence type="ECO:0000256" key="1">
    <source>
        <dbReference type="SAM" id="MobiDB-lite"/>
    </source>
</evidence>
<dbReference type="RefSeq" id="WP_241659301.1">
    <property type="nucleotide sequence ID" value="NZ_QPJU01000002.1"/>
</dbReference>
<accession>A0A369AMK3</accession>
<dbReference type="CDD" id="cd17470">
    <property type="entry name" value="T3SS_Flik_C"/>
    <property type="match status" value="1"/>
</dbReference>
<dbReference type="AlphaFoldDB" id="A0A369AMK3"/>
<evidence type="ECO:0000259" key="2">
    <source>
        <dbReference type="Pfam" id="PF02120"/>
    </source>
</evidence>
<dbReference type="Pfam" id="PF02120">
    <property type="entry name" value="Flg_hook"/>
    <property type="match status" value="1"/>
</dbReference>
<dbReference type="Proteomes" id="UP000252174">
    <property type="component" value="Unassembled WGS sequence"/>
</dbReference>
<keyword evidence="3" id="KW-0966">Cell projection</keyword>
<protein>
    <submittedName>
        <fullName evidence="3">Flagellar hook-length control protein FliK</fullName>
    </submittedName>
</protein>
<dbReference type="InterPro" id="IPR021136">
    <property type="entry name" value="Flagellar_hook_control-like_C"/>
</dbReference>
<feature type="compositionally biased region" description="Low complexity" evidence="1">
    <location>
        <begin position="423"/>
        <end position="441"/>
    </location>
</feature>
<reference evidence="3 4" key="1">
    <citation type="submission" date="2018-07" db="EMBL/GenBank/DDBJ databases">
        <title>Genomic Encyclopedia of Type Strains, Phase IV (KMG-IV): sequencing the most valuable type-strain genomes for metagenomic binning, comparative biology and taxonomic classification.</title>
        <authorList>
            <person name="Goeker M."/>
        </authorList>
    </citation>
    <scope>NUCLEOTIDE SEQUENCE [LARGE SCALE GENOMIC DNA]</scope>
    <source>
        <strain evidence="3 4">DSM 100911</strain>
    </source>
</reference>
<feature type="region of interest" description="Disordered" evidence="1">
    <location>
        <begin position="236"/>
        <end position="265"/>
    </location>
</feature>
<feature type="compositionally biased region" description="Low complexity" evidence="1">
    <location>
        <begin position="236"/>
        <end position="255"/>
    </location>
</feature>
<evidence type="ECO:0000313" key="4">
    <source>
        <dbReference type="Proteomes" id="UP000252174"/>
    </source>
</evidence>
<keyword evidence="3" id="KW-0282">Flagellum</keyword>